<gene>
    <name evidence="7" type="ORF">Ae201684_007206</name>
</gene>
<evidence type="ECO:0000256" key="3">
    <source>
        <dbReference type="ARBA" id="ARBA00022833"/>
    </source>
</evidence>
<dbReference type="InterPro" id="IPR013083">
    <property type="entry name" value="Znf_RING/FYVE/PHD"/>
</dbReference>
<dbReference type="InterPro" id="IPR011011">
    <property type="entry name" value="Znf_FYVE_PHD"/>
</dbReference>
<feature type="region of interest" description="Disordered" evidence="5">
    <location>
        <begin position="400"/>
        <end position="422"/>
    </location>
</feature>
<reference evidence="7 8" key="1">
    <citation type="submission" date="2019-07" db="EMBL/GenBank/DDBJ databases">
        <title>Genomics analysis of Aphanomyces spp. identifies a new class of oomycete effector associated with host adaptation.</title>
        <authorList>
            <person name="Gaulin E."/>
        </authorList>
    </citation>
    <scope>NUCLEOTIDE SEQUENCE [LARGE SCALE GENOMIC DNA]</scope>
    <source>
        <strain evidence="7 8">ATCC 201684</strain>
    </source>
</reference>
<dbReference type="GO" id="GO:0008270">
    <property type="term" value="F:zinc ion binding"/>
    <property type="evidence" value="ECO:0007669"/>
    <property type="project" value="UniProtKB-KW"/>
</dbReference>
<evidence type="ECO:0000256" key="2">
    <source>
        <dbReference type="ARBA" id="ARBA00022771"/>
    </source>
</evidence>
<comment type="caution">
    <text evidence="7">The sequence shown here is derived from an EMBL/GenBank/DDBJ whole genome shotgun (WGS) entry which is preliminary data.</text>
</comment>
<dbReference type="SUPFAM" id="SSF57903">
    <property type="entry name" value="FYVE/PHD zinc finger"/>
    <property type="match status" value="1"/>
</dbReference>
<keyword evidence="8" id="KW-1185">Reference proteome</keyword>
<dbReference type="SMART" id="SM00064">
    <property type="entry name" value="FYVE"/>
    <property type="match status" value="1"/>
</dbReference>
<dbReference type="Pfam" id="PF01363">
    <property type="entry name" value="FYVE"/>
    <property type="match status" value="1"/>
</dbReference>
<dbReference type="InterPro" id="IPR052727">
    <property type="entry name" value="Rab4/Rab5_effector"/>
</dbReference>
<dbReference type="EMBL" id="VJMJ01000089">
    <property type="protein sequence ID" value="KAF0736183.1"/>
    <property type="molecule type" value="Genomic_DNA"/>
</dbReference>
<dbReference type="PANTHER" id="PTHR13510:SF44">
    <property type="entry name" value="RABENOSYN-5"/>
    <property type="match status" value="1"/>
</dbReference>
<accession>A0A6G0X8C3</accession>
<dbReference type="Gene3D" id="3.30.530.20">
    <property type="match status" value="1"/>
</dbReference>
<evidence type="ECO:0000259" key="6">
    <source>
        <dbReference type="PROSITE" id="PS50178"/>
    </source>
</evidence>
<proteinExistence type="predicted"/>
<dbReference type="Proteomes" id="UP000481153">
    <property type="component" value="Unassembled WGS sequence"/>
</dbReference>
<keyword evidence="3" id="KW-0862">Zinc</keyword>
<dbReference type="AlphaFoldDB" id="A0A6G0X8C3"/>
<protein>
    <recommendedName>
        <fullName evidence="6">FYVE-type domain-containing protein</fullName>
    </recommendedName>
</protein>
<dbReference type="Gene3D" id="3.30.40.10">
    <property type="entry name" value="Zinc/RING finger domain, C3HC4 (zinc finger)"/>
    <property type="match status" value="1"/>
</dbReference>
<keyword evidence="1" id="KW-0479">Metal-binding</keyword>
<dbReference type="InterPro" id="IPR017455">
    <property type="entry name" value="Znf_FYVE-rel"/>
</dbReference>
<evidence type="ECO:0000313" key="7">
    <source>
        <dbReference type="EMBL" id="KAF0736183.1"/>
    </source>
</evidence>
<dbReference type="PROSITE" id="PS50178">
    <property type="entry name" value="ZF_FYVE"/>
    <property type="match status" value="1"/>
</dbReference>
<name>A0A6G0X8C3_9STRA</name>
<organism evidence="7 8">
    <name type="scientific">Aphanomyces euteiches</name>
    <dbReference type="NCBI Taxonomy" id="100861"/>
    <lineage>
        <taxon>Eukaryota</taxon>
        <taxon>Sar</taxon>
        <taxon>Stramenopiles</taxon>
        <taxon>Oomycota</taxon>
        <taxon>Saprolegniomycetes</taxon>
        <taxon>Saprolegniales</taxon>
        <taxon>Verrucalvaceae</taxon>
        <taxon>Aphanomyces</taxon>
    </lineage>
</organism>
<keyword evidence="2 4" id="KW-0863">Zinc-finger</keyword>
<dbReference type="InterPro" id="IPR023393">
    <property type="entry name" value="START-like_dom_sf"/>
</dbReference>
<dbReference type="VEuPathDB" id="FungiDB:AeMF1_009023"/>
<evidence type="ECO:0000256" key="1">
    <source>
        <dbReference type="ARBA" id="ARBA00022723"/>
    </source>
</evidence>
<dbReference type="InterPro" id="IPR000306">
    <property type="entry name" value="Znf_FYVE"/>
</dbReference>
<feature type="domain" description="FYVE-type" evidence="6">
    <location>
        <begin position="266"/>
        <end position="325"/>
    </location>
</feature>
<evidence type="ECO:0000256" key="4">
    <source>
        <dbReference type="PROSITE-ProRule" id="PRU00091"/>
    </source>
</evidence>
<dbReference type="PANTHER" id="PTHR13510">
    <property type="entry name" value="FYVE-FINGER-CONTAINING RAB5 EFFECTOR PROTEIN RABENOSYN-5-RELATED"/>
    <property type="match status" value="1"/>
</dbReference>
<evidence type="ECO:0000256" key="5">
    <source>
        <dbReference type="SAM" id="MobiDB-lite"/>
    </source>
</evidence>
<sequence length="422" mass="47049">MKLPLPPGFFTTPPLSPHESNEFIEQAYACALDVIDKARLTGGQLLWTQHADDAAGLKIFKGHDIVHESIKYCLAVTEVEGTLDEAAALFATDTSEQLKAYTDRFGKGLLDAAQLYTLVPRSDKAPLEKVSINWTALQSPVGKLTSHRDMCLLECQHAFESGSKQGWVRALKSVNVGCCPDLKMTLGLVRHVIYGTGHVFVESSAPGYLQVFYLIQTERTHGKSRDWAFDMAMKRRCKSLLDLDQFLRENRLSRGSFLPSELLMPKHHRRNCFLCKKKLWPFSGKFNCVKCGEVLCAWCCTLWTVQIHGEMRQIRACSACAQATMKKRNPLRTSRPRRSVQILVTQDTQSSYMDSIKSAPAELSGLREPTEMSNCSVADVHQALASLRCFYMPEYDPIVLHDDEDGGGGSGAPQPSPSSRQS</sequence>
<evidence type="ECO:0000313" key="8">
    <source>
        <dbReference type="Proteomes" id="UP000481153"/>
    </source>
</evidence>